<dbReference type="AlphaFoldDB" id="A0AAD4WIU9"/>
<protein>
    <submittedName>
        <fullName evidence="1">Uncharacterized protein</fullName>
    </submittedName>
</protein>
<reference evidence="1 2" key="1">
    <citation type="journal article" date="2022" name="G3 (Bethesda)">
        <title>Whole-genome sequence and methylome profiling of the almond [Prunus dulcis (Mill.) D.A. Webb] cultivar 'Nonpareil'.</title>
        <authorList>
            <person name="D'Amico-Willman K.M."/>
            <person name="Ouma W.Z."/>
            <person name="Meulia T."/>
            <person name="Sideli G.M."/>
            <person name="Gradziel T.M."/>
            <person name="Fresnedo-Ramirez J."/>
        </authorList>
    </citation>
    <scope>NUCLEOTIDE SEQUENCE [LARGE SCALE GENOMIC DNA]</scope>
    <source>
        <strain evidence="1">Clone GOH B32 T37-40</strain>
    </source>
</reference>
<comment type="caution">
    <text evidence="1">The sequence shown here is derived from an EMBL/GenBank/DDBJ whole genome shotgun (WGS) entry which is preliminary data.</text>
</comment>
<evidence type="ECO:0000313" key="1">
    <source>
        <dbReference type="EMBL" id="KAI5343021.1"/>
    </source>
</evidence>
<sequence>MEDSGLAGLNWPPCPYVDPPLVLNAHFINCSGLKRLSKSILANAVRYVRSSPQRLEFLKTCVDSKGLSIKGMVCMDVPTRFKLRHVTHLFRKEKFDEAEVENKTKEIKEVLMSMCEEYAPRLDGRIHMRSENGDDISTTLEDEPTPEEYEFYKC</sequence>
<proteinExistence type="predicted"/>
<accession>A0AAD4WIU9</accession>
<evidence type="ECO:0000313" key="2">
    <source>
        <dbReference type="Proteomes" id="UP001054821"/>
    </source>
</evidence>
<name>A0AAD4WIU9_PRUDU</name>
<dbReference type="Proteomes" id="UP001054821">
    <property type="component" value="Chromosome 2"/>
</dbReference>
<keyword evidence="2" id="KW-1185">Reference proteome</keyword>
<dbReference type="EMBL" id="JAJFAZ020000002">
    <property type="protein sequence ID" value="KAI5343021.1"/>
    <property type="molecule type" value="Genomic_DNA"/>
</dbReference>
<organism evidence="1 2">
    <name type="scientific">Prunus dulcis</name>
    <name type="common">Almond</name>
    <name type="synonym">Amygdalus dulcis</name>
    <dbReference type="NCBI Taxonomy" id="3755"/>
    <lineage>
        <taxon>Eukaryota</taxon>
        <taxon>Viridiplantae</taxon>
        <taxon>Streptophyta</taxon>
        <taxon>Embryophyta</taxon>
        <taxon>Tracheophyta</taxon>
        <taxon>Spermatophyta</taxon>
        <taxon>Magnoliopsida</taxon>
        <taxon>eudicotyledons</taxon>
        <taxon>Gunneridae</taxon>
        <taxon>Pentapetalae</taxon>
        <taxon>rosids</taxon>
        <taxon>fabids</taxon>
        <taxon>Rosales</taxon>
        <taxon>Rosaceae</taxon>
        <taxon>Amygdaloideae</taxon>
        <taxon>Amygdaleae</taxon>
        <taxon>Prunus</taxon>
    </lineage>
</organism>
<gene>
    <name evidence="1" type="ORF">L3X38_010897</name>
</gene>